<organism evidence="9 10">
    <name type="scientific">Paenibacillus athensensis</name>
    <dbReference type="NCBI Taxonomy" id="1967502"/>
    <lineage>
        <taxon>Bacteria</taxon>
        <taxon>Bacillati</taxon>
        <taxon>Bacillota</taxon>
        <taxon>Bacilli</taxon>
        <taxon>Bacillales</taxon>
        <taxon>Paenibacillaceae</taxon>
        <taxon>Paenibacillus</taxon>
    </lineage>
</organism>
<accession>A0A4Y8Q206</accession>
<keyword evidence="5" id="KW-0201">Cytochrome c-type biogenesis</keyword>
<feature type="transmembrane region" description="Helical" evidence="8">
    <location>
        <begin position="166"/>
        <end position="191"/>
    </location>
</feature>
<feature type="transmembrane region" description="Helical" evidence="8">
    <location>
        <begin position="198"/>
        <end position="226"/>
    </location>
</feature>
<dbReference type="OrthoDB" id="9812809at2"/>
<evidence type="ECO:0000256" key="4">
    <source>
        <dbReference type="ARBA" id="ARBA00022692"/>
    </source>
</evidence>
<sequence length="259" mass="27933">MALARQIDQRHLAQADGGAGVSKAGILRVNNSKKHTAPNGVISVLYKEWLAESRSKQVVVSMTVFALLIIVVFSFAFDPANHVMRNVFPGIIWVMIVFAAILGLNRAFVGEQLNDGLTGMLMAPFEWSAIYIGKCLFHFALLILTNVLTVPLLFLLFDFRWEGSAVLLALVIVLGSLGLVVVGVLLAAVAANGKGSELLLPVLLLPLLTPLLIAAVKATTIVLAGGGWSDCALWLELLLAYNIVFGFAGWLLFDYIMEG</sequence>
<keyword evidence="4 8" id="KW-0812">Transmembrane</keyword>
<evidence type="ECO:0000256" key="3">
    <source>
        <dbReference type="ARBA" id="ARBA00022448"/>
    </source>
</evidence>
<evidence type="ECO:0008006" key="11">
    <source>
        <dbReference type="Google" id="ProtNLM"/>
    </source>
</evidence>
<keyword evidence="6 8" id="KW-1133">Transmembrane helix</keyword>
<evidence type="ECO:0000256" key="7">
    <source>
        <dbReference type="ARBA" id="ARBA00023136"/>
    </source>
</evidence>
<reference evidence="9 10" key="1">
    <citation type="submission" date="2017-03" db="EMBL/GenBank/DDBJ databases">
        <title>Isolation of Levoglucosan Utilizing Bacteria.</title>
        <authorList>
            <person name="Arya A.S."/>
        </authorList>
    </citation>
    <scope>NUCLEOTIDE SEQUENCE [LARGE SCALE GENOMIC DNA]</scope>
    <source>
        <strain evidence="9 10">MEC069</strain>
    </source>
</reference>
<feature type="transmembrane region" description="Helical" evidence="8">
    <location>
        <begin position="129"/>
        <end position="154"/>
    </location>
</feature>
<dbReference type="InterPro" id="IPR003544">
    <property type="entry name" value="Cyt_c_biogenesis_CcmB"/>
</dbReference>
<evidence type="ECO:0000256" key="5">
    <source>
        <dbReference type="ARBA" id="ARBA00022748"/>
    </source>
</evidence>
<feature type="transmembrane region" description="Helical" evidence="8">
    <location>
        <begin position="232"/>
        <end position="253"/>
    </location>
</feature>
<keyword evidence="7 8" id="KW-0472">Membrane</keyword>
<dbReference type="GO" id="GO:0005886">
    <property type="term" value="C:plasma membrane"/>
    <property type="evidence" value="ECO:0007669"/>
    <property type="project" value="TreeGrafter"/>
</dbReference>
<evidence type="ECO:0000313" key="9">
    <source>
        <dbReference type="EMBL" id="TFE87831.1"/>
    </source>
</evidence>
<keyword evidence="3" id="KW-0813">Transport</keyword>
<gene>
    <name evidence="9" type="ORF">B5M42_11540</name>
</gene>
<dbReference type="PRINTS" id="PR01414">
    <property type="entry name" value="CCMBBIOGNSIS"/>
</dbReference>
<proteinExistence type="inferred from homology"/>
<comment type="subcellular location">
    <subcellularLocation>
        <location evidence="1">Membrane</location>
        <topology evidence="1">Multi-pass membrane protein</topology>
    </subcellularLocation>
</comment>
<comment type="caution">
    <text evidence="9">The sequence shown here is derived from an EMBL/GenBank/DDBJ whole genome shotgun (WGS) entry which is preliminary data.</text>
</comment>
<dbReference type="AlphaFoldDB" id="A0A4Y8Q206"/>
<evidence type="ECO:0000313" key="10">
    <source>
        <dbReference type="Proteomes" id="UP000298246"/>
    </source>
</evidence>
<evidence type="ECO:0000256" key="6">
    <source>
        <dbReference type="ARBA" id="ARBA00022989"/>
    </source>
</evidence>
<evidence type="ECO:0000256" key="2">
    <source>
        <dbReference type="ARBA" id="ARBA00010544"/>
    </source>
</evidence>
<dbReference type="GO" id="GO:0017004">
    <property type="term" value="P:cytochrome complex assembly"/>
    <property type="evidence" value="ECO:0007669"/>
    <property type="project" value="UniProtKB-KW"/>
</dbReference>
<feature type="transmembrane region" description="Helical" evidence="8">
    <location>
        <begin position="58"/>
        <end position="76"/>
    </location>
</feature>
<dbReference type="PANTHER" id="PTHR30070">
    <property type="entry name" value="HEME EXPORTER PROTEIN B"/>
    <property type="match status" value="1"/>
</dbReference>
<comment type="similarity">
    <text evidence="2">Belongs to the CcmB/CycW/HelB family.</text>
</comment>
<dbReference type="EMBL" id="MYFO01000012">
    <property type="protein sequence ID" value="TFE87831.1"/>
    <property type="molecule type" value="Genomic_DNA"/>
</dbReference>
<feature type="transmembrane region" description="Helical" evidence="8">
    <location>
        <begin position="88"/>
        <end position="108"/>
    </location>
</feature>
<protein>
    <recommendedName>
        <fullName evidence="11">Heme exporter protein B</fullName>
    </recommendedName>
</protein>
<dbReference type="Pfam" id="PF03379">
    <property type="entry name" value="CcmB"/>
    <property type="match status" value="1"/>
</dbReference>
<name>A0A4Y8Q206_9BACL</name>
<dbReference type="PANTHER" id="PTHR30070:SF1">
    <property type="entry name" value="CYTOCHROME C BIOGENESIS B-RELATED"/>
    <property type="match status" value="1"/>
</dbReference>
<dbReference type="Proteomes" id="UP000298246">
    <property type="component" value="Unassembled WGS sequence"/>
</dbReference>
<dbReference type="GO" id="GO:1903607">
    <property type="term" value="P:cytochrome c biosynthetic process"/>
    <property type="evidence" value="ECO:0007669"/>
    <property type="project" value="TreeGrafter"/>
</dbReference>
<evidence type="ECO:0000256" key="8">
    <source>
        <dbReference type="SAM" id="Phobius"/>
    </source>
</evidence>
<dbReference type="GO" id="GO:0015232">
    <property type="term" value="F:heme transmembrane transporter activity"/>
    <property type="evidence" value="ECO:0007669"/>
    <property type="project" value="InterPro"/>
</dbReference>
<evidence type="ECO:0000256" key="1">
    <source>
        <dbReference type="ARBA" id="ARBA00004141"/>
    </source>
</evidence>
<keyword evidence="10" id="KW-1185">Reference proteome</keyword>